<dbReference type="SUPFAM" id="SSF55961">
    <property type="entry name" value="Bet v1-like"/>
    <property type="match status" value="1"/>
</dbReference>
<dbReference type="Pfam" id="PF10604">
    <property type="entry name" value="Polyketide_cyc2"/>
    <property type="match status" value="1"/>
</dbReference>
<name>A0ABD5VEE7_9EURY</name>
<dbReference type="CDD" id="cd07812">
    <property type="entry name" value="SRPBCC"/>
    <property type="match status" value="1"/>
</dbReference>
<accession>A0ABD5VEE7</accession>
<dbReference type="InterPro" id="IPR019587">
    <property type="entry name" value="Polyketide_cyclase/dehydratase"/>
</dbReference>
<organism evidence="1 2">
    <name type="scientific">Halorubellus litoreus</name>
    <dbReference type="NCBI Taxonomy" id="755308"/>
    <lineage>
        <taxon>Archaea</taxon>
        <taxon>Methanobacteriati</taxon>
        <taxon>Methanobacteriota</taxon>
        <taxon>Stenosarchaea group</taxon>
        <taxon>Halobacteria</taxon>
        <taxon>Halobacteriales</taxon>
        <taxon>Halorubellaceae</taxon>
        <taxon>Halorubellus</taxon>
    </lineage>
</organism>
<dbReference type="Proteomes" id="UP001596395">
    <property type="component" value="Unassembled WGS sequence"/>
</dbReference>
<dbReference type="RefSeq" id="WP_336350858.1">
    <property type="nucleotide sequence ID" value="NZ_JAZAQL010000002.1"/>
</dbReference>
<reference evidence="1 2" key="1">
    <citation type="journal article" date="2019" name="Int. J. Syst. Evol. Microbiol.">
        <title>The Global Catalogue of Microorganisms (GCM) 10K type strain sequencing project: providing services to taxonomists for standard genome sequencing and annotation.</title>
        <authorList>
            <consortium name="The Broad Institute Genomics Platform"/>
            <consortium name="The Broad Institute Genome Sequencing Center for Infectious Disease"/>
            <person name="Wu L."/>
            <person name="Ma J."/>
        </authorList>
    </citation>
    <scope>NUCLEOTIDE SEQUENCE [LARGE SCALE GENOMIC DNA]</scope>
    <source>
        <strain evidence="1 2">GX26</strain>
    </source>
</reference>
<dbReference type="Gene3D" id="3.30.530.20">
    <property type="match status" value="1"/>
</dbReference>
<dbReference type="AlphaFoldDB" id="A0ABD5VEE7"/>
<keyword evidence="2" id="KW-1185">Reference proteome</keyword>
<gene>
    <name evidence="1" type="ORF">ACFQGB_13635</name>
</gene>
<evidence type="ECO:0000313" key="1">
    <source>
        <dbReference type="EMBL" id="MFC6953909.1"/>
    </source>
</evidence>
<comment type="caution">
    <text evidence="1">The sequence shown here is derived from an EMBL/GenBank/DDBJ whole genome shotgun (WGS) entry which is preliminary data.</text>
</comment>
<protein>
    <submittedName>
        <fullName evidence="1">SRPBCC family protein</fullName>
    </submittedName>
</protein>
<evidence type="ECO:0000313" key="2">
    <source>
        <dbReference type="Proteomes" id="UP001596395"/>
    </source>
</evidence>
<dbReference type="EMBL" id="JBHSXN010000002">
    <property type="protein sequence ID" value="MFC6953909.1"/>
    <property type="molecule type" value="Genomic_DNA"/>
</dbReference>
<proteinExistence type="predicted"/>
<sequence>MPTFEHTIDIAAPTDQVFAFNDDPQNWIRTNASLVSVDVGEETDDGIRMDTTYRLLGMELDGGLTLSHVEPTEHTMVFENGGMTGEIHFEYAETPTGTRVVQRADYEFGDSLRDRIVAPVAKMYNKRQFKQSLELTKDLIEAEAKIEA</sequence>
<dbReference type="InterPro" id="IPR023393">
    <property type="entry name" value="START-like_dom_sf"/>
</dbReference>